<feature type="region of interest" description="Disordered" evidence="9">
    <location>
        <begin position="679"/>
        <end position="922"/>
    </location>
</feature>
<protein>
    <submittedName>
        <fullName evidence="11">CSON003380 protein</fullName>
    </submittedName>
</protein>
<evidence type="ECO:0000256" key="6">
    <source>
        <dbReference type="ARBA" id="ARBA00023163"/>
    </source>
</evidence>
<feature type="compositionally biased region" description="Basic residues" evidence="9">
    <location>
        <begin position="789"/>
        <end position="806"/>
    </location>
</feature>
<reference evidence="12" key="2">
    <citation type="submission" date="2018-07" db="EMBL/GenBank/DDBJ databases">
        <authorList>
            <person name="Quirk P.G."/>
            <person name="Krulwich T.A."/>
        </authorList>
    </citation>
    <scope>NUCLEOTIDE SEQUENCE</scope>
</reference>
<evidence type="ECO:0000256" key="7">
    <source>
        <dbReference type="ARBA" id="ARBA00023242"/>
    </source>
</evidence>
<evidence type="ECO:0000256" key="8">
    <source>
        <dbReference type="PROSITE-ProRule" id="PRU00176"/>
    </source>
</evidence>
<evidence type="ECO:0000256" key="9">
    <source>
        <dbReference type="SAM" id="MobiDB-lite"/>
    </source>
</evidence>
<dbReference type="GO" id="GO:0003723">
    <property type="term" value="F:RNA binding"/>
    <property type="evidence" value="ECO:0007669"/>
    <property type="project" value="UniProtKB-UniRule"/>
</dbReference>
<dbReference type="AlphaFoldDB" id="A0A336L2S4"/>
<evidence type="ECO:0000256" key="3">
    <source>
        <dbReference type="ARBA" id="ARBA00022884"/>
    </source>
</evidence>
<evidence type="ECO:0000256" key="1">
    <source>
        <dbReference type="ARBA" id="ARBA00004123"/>
    </source>
</evidence>
<dbReference type="InterPro" id="IPR035979">
    <property type="entry name" value="RBD_domain_sf"/>
</dbReference>
<evidence type="ECO:0000256" key="4">
    <source>
        <dbReference type="ARBA" id="ARBA00023015"/>
    </source>
</evidence>
<evidence type="ECO:0000313" key="12">
    <source>
        <dbReference type="EMBL" id="SSX31153.1"/>
    </source>
</evidence>
<name>A0A336L2S4_CULSO</name>
<evidence type="ECO:0000259" key="10">
    <source>
        <dbReference type="PROSITE" id="PS50102"/>
    </source>
</evidence>
<dbReference type="VEuPathDB" id="VectorBase:CSON003380"/>
<feature type="compositionally biased region" description="Polar residues" evidence="9">
    <location>
        <begin position="476"/>
        <end position="485"/>
    </location>
</feature>
<feature type="compositionally biased region" description="Basic and acidic residues" evidence="9">
    <location>
        <begin position="913"/>
        <end position="922"/>
    </location>
</feature>
<feature type="compositionally biased region" description="Low complexity" evidence="9">
    <location>
        <begin position="838"/>
        <end position="863"/>
    </location>
</feature>
<dbReference type="GO" id="GO:0005634">
    <property type="term" value="C:nucleus"/>
    <property type="evidence" value="ECO:0007669"/>
    <property type="project" value="UniProtKB-SubCell"/>
</dbReference>
<keyword evidence="2" id="KW-0597">Phosphoprotein</keyword>
<proteinExistence type="predicted"/>
<dbReference type="InterPro" id="IPR034605">
    <property type="entry name" value="PGC-1"/>
</dbReference>
<keyword evidence="5" id="KW-0010">Activator</keyword>
<dbReference type="SUPFAM" id="SSF54928">
    <property type="entry name" value="RNA-binding domain, RBD"/>
    <property type="match status" value="1"/>
</dbReference>
<keyword evidence="3 8" id="KW-0694">RNA-binding</keyword>
<organism evidence="11">
    <name type="scientific">Culicoides sonorensis</name>
    <name type="common">Biting midge</name>
    <dbReference type="NCBI Taxonomy" id="179676"/>
    <lineage>
        <taxon>Eukaryota</taxon>
        <taxon>Metazoa</taxon>
        <taxon>Ecdysozoa</taxon>
        <taxon>Arthropoda</taxon>
        <taxon>Hexapoda</taxon>
        <taxon>Insecta</taxon>
        <taxon>Pterygota</taxon>
        <taxon>Neoptera</taxon>
        <taxon>Endopterygota</taxon>
        <taxon>Diptera</taxon>
        <taxon>Nematocera</taxon>
        <taxon>Chironomoidea</taxon>
        <taxon>Ceratopogonidae</taxon>
        <taxon>Ceratopogoninae</taxon>
        <taxon>Culicoides</taxon>
        <taxon>Monoculicoides</taxon>
    </lineage>
</organism>
<keyword evidence="6" id="KW-0804">Transcription</keyword>
<dbReference type="SMART" id="SM00360">
    <property type="entry name" value="RRM"/>
    <property type="match status" value="1"/>
</dbReference>
<keyword evidence="4" id="KW-0805">Transcription regulation</keyword>
<sequence length="1058" mass="119706">MEFNVVKNSHILLGNESSSGIYHEENLHTQHHHHHQHLNLEGENIWHVERRSSTPIHDDNYFVNDHENFMTENNFGDHNGEYIANDIEIIAIDPNQEYSSDEEMDDGEESVFEDDHKSDNSESSSFITIEKVKAALQASGHSRVSRQSLSLPHSPTRYSMDFSGISFDDLDIHNHFADLPTHNVRPLPIVDSVDSIKTFDLASYITQDDNFEVISPAKVLPYNTSSSKIAEDSFVNSNDSLPISMHNNSNEGTTIQEKVTEENTNITSNNRKRRNCVLSSKRIHYQSPSDEEMDQMNKSSNECELNFDDVEIEEKPDNTKGDPTWMPFKNKEIKISKTNSASKLSKVKEPKIKKIKSVPIKPSNTTSNSTKHNLLKVCKTTSRTRILNVGSQLTKDKIHKITKSPVGKTINLDHDYCTAKQKSNPVFKQISQRKAIEIPIIDATLDKKLSRLNSLNNKKEDNQSKSLVANNKKPKSNLTEPSKTPITTNAQVSLLKSNQVKVQDDVNKSCSEVNPSIVRRKLNLAEYMQRRENQIGMNEVENPILAAKRKVLRKQELKKEAKMKGMEPKIENVPFLPILPLAEITGMGKNEYVNTEPIRVLINPDYEEIVIVSMATNTEISIPPAADDEKSLLAYVNDTIKKVKDQTDNKGNVQFSNSLISSIQDVVLKKGNASLPTDIASPDCALTPTHGMSPGKPETAKSKNCSPSHPENADEDNLNDKEKEHGEDKTIMHLRKDRARPETKTISVQTLDVPSFVPLRRLSPSPNARQSQAAHHRSRRSRSRDNRRTRSRSQHYRRSSSSHRSSRNQCSNRSKSRTSEKFVQNTFRRSRSRKRTMSGNSESSSYSTASSSSSSSSSGSSSSCEHSFKHEKTSKSHTYYNSASSRRSSSSFSSRSRSRESIRYRPLSRGHNRQHEDPEKRNIVYVGQLEHDLTKEALKKKFTPYGLVSNVSIHLKENGMRYGFVTFSKPEEAYRAIDSSSKDSNLNKYDISFGGRRAFCGSHYADLDGINSYINYHQISYPIEPYESTVKKHEETESFEEMLNKLKASINAKKPTTS</sequence>
<dbReference type="InterPro" id="IPR000504">
    <property type="entry name" value="RRM_dom"/>
</dbReference>
<feature type="compositionally biased region" description="Acidic residues" evidence="9">
    <location>
        <begin position="99"/>
        <end position="112"/>
    </location>
</feature>
<feature type="region of interest" description="Disordered" evidence="9">
    <location>
        <begin position="455"/>
        <end position="485"/>
    </location>
</feature>
<dbReference type="GO" id="GO:0003712">
    <property type="term" value="F:transcription coregulator activity"/>
    <property type="evidence" value="ECO:0007669"/>
    <property type="project" value="InterPro"/>
</dbReference>
<dbReference type="EMBL" id="UFQS01001609">
    <property type="protein sequence ID" value="SSX11586.1"/>
    <property type="molecule type" value="Genomic_DNA"/>
</dbReference>
<dbReference type="EMBL" id="UFQT01001609">
    <property type="protein sequence ID" value="SSX31153.1"/>
    <property type="molecule type" value="Genomic_DNA"/>
</dbReference>
<feature type="compositionally biased region" description="Low complexity" evidence="9">
    <location>
        <begin position="882"/>
        <end position="895"/>
    </location>
</feature>
<keyword evidence="7" id="KW-0539">Nucleus</keyword>
<evidence type="ECO:0000256" key="5">
    <source>
        <dbReference type="ARBA" id="ARBA00023159"/>
    </source>
</evidence>
<gene>
    <name evidence="11" type="primary">CSON003380</name>
</gene>
<accession>A0A336L2S4</accession>
<dbReference type="Pfam" id="PF00076">
    <property type="entry name" value="RRM_1"/>
    <property type="match status" value="1"/>
</dbReference>
<feature type="compositionally biased region" description="Basic and acidic residues" evidence="9">
    <location>
        <begin position="718"/>
        <end position="731"/>
    </location>
</feature>
<evidence type="ECO:0000313" key="11">
    <source>
        <dbReference type="EMBL" id="SSX11586.1"/>
    </source>
</evidence>
<feature type="domain" description="RRM" evidence="10">
    <location>
        <begin position="922"/>
        <end position="997"/>
    </location>
</feature>
<dbReference type="PROSITE" id="PS50102">
    <property type="entry name" value="RRM"/>
    <property type="match status" value="1"/>
</dbReference>
<dbReference type="PANTHER" id="PTHR15528:SF11">
    <property type="entry name" value="FI18188P1"/>
    <property type="match status" value="1"/>
</dbReference>
<dbReference type="PANTHER" id="PTHR15528">
    <property type="entry name" value="PEROXISOME PROLIFERATOR ACTIVATED RECEPTOR GAMMA COACTIVATOR 1 PGC-1 -RELATED"/>
    <property type="match status" value="1"/>
</dbReference>
<feature type="region of interest" description="Disordered" evidence="9">
    <location>
        <begin position="98"/>
        <end position="124"/>
    </location>
</feature>
<comment type="subcellular location">
    <subcellularLocation>
        <location evidence="1">Nucleus</location>
    </subcellularLocation>
</comment>
<evidence type="ECO:0000256" key="2">
    <source>
        <dbReference type="ARBA" id="ARBA00022553"/>
    </source>
</evidence>
<dbReference type="Gene3D" id="3.30.70.330">
    <property type="match status" value="1"/>
</dbReference>
<dbReference type="InterPro" id="IPR012677">
    <property type="entry name" value="Nucleotide-bd_a/b_plait_sf"/>
</dbReference>
<dbReference type="GO" id="GO:0045944">
    <property type="term" value="P:positive regulation of transcription by RNA polymerase II"/>
    <property type="evidence" value="ECO:0007669"/>
    <property type="project" value="TreeGrafter"/>
</dbReference>
<reference evidence="11" key="1">
    <citation type="submission" date="2018-04" db="EMBL/GenBank/DDBJ databases">
        <authorList>
            <person name="Go L.Y."/>
            <person name="Mitchell J.A."/>
        </authorList>
    </citation>
    <scope>NUCLEOTIDE SEQUENCE</scope>
    <source>
        <tissue evidence="11">Whole organism</tissue>
    </source>
</reference>